<feature type="transmembrane region" description="Helical" evidence="10">
    <location>
        <begin position="104"/>
        <end position="124"/>
    </location>
</feature>
<dbReference type="AlphaFoldDB" id="A0A1Q2LGE7"/>
<comment type="subcellular location">
    <subcellularLocation>
        <location evidence="10">Cell membrane</location>
        <topology evidence="10">Multi-pass membrane protein</topology>
    </subcellularLocation>
    <subcellularLocation>
        <location evidence="1 12">Membrane</location>
        <topology evidence="1 12">Multi-pass membrane protein</topology>
    </subcellularLocation>
</comment>
<comment type="function">
    <text evidence="10 11">The central subunit of the protein translocation channel SecYEG. Consists of two halves formed by TMs 1-5 and 6-10. These two domains form a lateral gate at the front which open onto the bilayer between TMs 2 and 7, and are clamped together by SecE at the back. The channel is closed by both a pore ring composed of hydrophobic SecY resides and a short helix (helix 2A) on the extracellular side of the membrane which forms a plug. The plug probably moves laterally to allow the channel to open. The ring and the pore may move independently.</text>
</comment>
<evidence type="ECO:0000256" key="3">
    <source>
        <dbReference type="ARBA" id="ARBA00022448"/>
    </source>
</evidence>
<keyword evidence="8 10" id="KW-0472">Membrane</keyword>
<evidence type="ECO:0000313" key="14">
    <source>
        <dbReference type="EMBL" id="AQQ59435.1"/>
    </source>
</evidence>
<sequence length="429" mass="47362">MNKSILNKILITLAFLFAYRMLSYVPVPGVDAEVLKRIFDSNASNALGLFNMFSGNALERVSIISLGIMPYITASIIMELLSATFANIGKMKKERDGMQQYMQIIRYLTIFITIVQAISVSYGLQSIDGGSAIMLHNMTLFVSIAVISMLAGTMLLMWIGEQITQRGVGNGISLIIFAGIVSGIPGAIGAEFSAVSENEKSTFQLLLVLAVILITVFVIIYVELGERRVPISYARKVIMQNQHKRIMNYIPIKINLSGVIPPIFASALLVFPSTILQQFAGKQVAENQANSDSWLVIIADYISPSSYFYNILMFIFIIFFAYFYSSIVFNAKDIADNLKRQNGYIPGLRPGENTASYLNKVAGHLTFWGALYLAIISTIPWILLKGIGVHFVFGGTSVLIVVQVAIDTMRKIEAQLYTSKYQTLSAVGI</sequence>
<evidence type="ECO:0000256" key="12">
    <source>
        <dbReference type="RuleBase" id="RU003484"/>
    </source>
</evidence>
<feature type="transmembrane region" description="Helical" evidence="10">
    <location>
        <begin position="365"/>
        <end position="383"/>
    </location>
</feature>
<reference evidence="14 15" key="1">
    <citation type="submission" date="2017-02" db="EMBL/GenBank/DDBJ databases">
        <title>Whole genome sequencing of Helicobacter bilis strain AAQJH.</title>
        <authorList>
            <person name="Conlan S."/>
            <person name="Thomas P.J."/>
            <person name="Mullikin J."/>
            <person name="Palmore T.N."/>
            <person name="Frank K.M."/>
            <person name="Segre J.A."/>
        </authorList>
    </citation>
    <scope>NUCLEOTIDE SEQUENCE [LARGE SCALE GENOMIC DNA]</scope>
    <source>
        <strain evidence="14 15">AAQJH</strain>
    </source>
</reference>
<comment type="subunit">
    <text evidence="10">Component of the Sec protein translocase complex. Heterotrimer consisting of SecY, SecE and SecG subunits. The heterotrimers can form oligomers, although 1 heterotrimer is thought to be able to translocate proteins. Interacts with the ribosome. Interacts with SecDF, and other proteins may be involved. Interacts with SecA.</text>
</comment>
<feature type="transmembrane region" description="Helical" evidence="10">
    <location>
        <begin position="171"/>
        <end position="190"/>
    </location>
</feature>
<accession>A0A1Q2LGE7</accession>
<dbReference type="RefSeq" id="WP_077388469.1">
    <property type="nucleotide sequence ID" value="NZ_CP019645.1"/>
</dbReference>
<dbReference type="KEGG" id="hbl:XJ32_04280"/>
<evidence type="ECO:0000256" key="5">
    <source>
        <dbReference type="ARBA" id="ARBA00022927"/>
    </source>
</evidence>
<dbReference type="NCBIfam" id="TIGR00967">
    <property type="entry name" value="3a0501s007"/>
    <property type="match status" value="1"/>
</dbReference>
<dbReference type="InterPro" id="IPR023201">
    <property type="entry name" value="SecY_dom_sf"/>
</dbReference>
<keyword evidence="3 10" id="KW-0813">Transport</keyword>
<evidence type="ECO:0000256" key="1">
    <source>
        <dbReference type="ARBA" id="ARBA00004141"/>
    </source>
</evidence>
<dbReference type="InterPro" id="IPR026593">
    <property type="entry name" value="SecY"/>
</dbReference>
<dbReference type="GO" id="GO:0065002">
    <property type="term" value="P:intracellular protein transmembrane transport"/>
    <property type="evidence" value="ECO:0007669"/>
    <property type="project" value="UniProtKB-UniRule"/>
</dbReference>
<feature type="transmembrane region" description="Helical" evidence="10">
    <location>
        <begin position="202"/>
        <end position="225"/>
    </location>
</feature>
<dbReference type="GO" id="GO:0006605">
    <property type="term" value="P:protein targeting"/>
    <property type="evidence" value="ECO:0007669"/>
    <property type="project" value="UniProtKB-UniRule"/>
</dbReference>
<organism evidence="14 15">
    <name type="scientific">Helicobacter bilis</name>
    <dbReference type="NCBI Taxonomy" id="37372"/>
    <lineage>
        <taxon>Bacteria</taxon>
        <taxon>Pseudomonadati</taxon>
        <taxon>Campylobacterota</taxon>
        <taxon>Epsilonproteobacteria</taxon>
        <taxon>Campylobacterales</taxon>
        <taxon>Helicobacteraceae</taxon>
        <taxon>Helicobacter</taxon>
    </lineage>
</organism>
<evidence type="ECO:0000313" key="15">
    <source>
        <dbReference type="Proteomes" id="UP000188298"/>
    </source>
</evidence>
<dbReference type="Pfam" id="PF00344">
    <property type="entry name" value="SecY"/>
    <property type="match status" value="1"/>
</dbReference>
<evidence type="ECO:0000256" key="13">
    <source>
        <dbReference type="RuleBase" id="RU004349"/>
    </source>
</evidence>
<dbReference type="PANTHER" id="PTHR10906">
    <property type="entry name" value="SECY/SEC61-ALPHA FAMILY MEMBER"/>
    <property type="match status" value="1"/>
</dbReference>
<dbReference type="PROSITE" id="PS00756">
    <property type="entry name" value="SECY_2"/>
    <property type="match status" value="1"/>
</dbReference>
<evidence type="ECO:0000256" key="2">
    <source>
        <dbReference type="ARBA" id="ARBA00005751"/>
    </source>
</evidence>
<evidence type="ECO:0000256" key="4">
    <source>
        <dbReference type="ARBA" id="ARBA00022692"/>
    </source>
</evidence>
<evidence type="ECO:0000256" key="10">
    <source>
        <dbReference type="HAMAP-Rule" id="MF_01465"/>
    </source>
</evidence>
<evidence type="ECO:0000256" key="8">
    <source>
        <dbReference type="ARBA" id="ARBA00023136"/>
    </source>
</evidence>
<gene>
    <name evidence="10" type="primary">secY</name>
    <name evidence="14" type="ORF">XJ32_04280</name>
</gene>
<evidence type="ECO:0000256" key="11">
    <source>
        <dbReference type="RuleBase" id="RU000537"/>
    </source>
</evidence>
<dbReference type="PROSITE" id="PS00755">
    <property type="entry name" value="SECY_1"/>
    <property type="match status" value="1"/>
</dbReference>
<keyword evidence="5 10" id="KW-0653">Protein transport</keyword>
<comment type="similarity">
    <text evidence="2 10 13">Belongs to the SecY/SEC61-alpha family.</text>
</comment>
<feature type="transmembrane region" description="Helical" evidence="10">
    <location>
        <begin position="246"/>
        <end position="271"/>
    </location>
</feature>
<keyword evidence="4 10" id="KW-0812">Transmembrane</keyword>
<comment type="caution">
    <text evidence="10">Lacks conserved residue(s) required for the propagation of feature annotation.</text>
</comment>
<feature type="transmembrane region" description="Helical" evidence="10">
    <location>
        <begin position="307"/>
        <end position="331"/>
    </location>
</feature>
<dbReference type="Gene3D" id="1.10.3370.10">
    <property type="entry name" value="SecY subunit domain"/>
    <property type="match status" value="1"/>
</dbReference>
<dbReference type="GO" id="GO:0005886">
    <property type="term" value="C:plasma membrane"/>
    <property type="evidence" value="ECO:0007669"/>
    <property type="project" value="UniProtKB-SubCell"/>
</dbReference>
<evidence type="ECO:0000256" key="9">
    <source>
        <dbReference type="ARBA" id="ARBA00039733"/>
    </source>
</evidence>
<dbReference type="InterPro" id="IPR030659">
    <property type="entry name" value="SecY_CS"/>
</dbReference>
<dbReference type="HAMAP" id="MF_01465">
    <property type="entry name" value="SecY"/>
    <property type="match status" value="1"/>
</dbReference>
<proteinExistence type="inferred from homology"/>
<keyword evidence="7 10" id="KW-0811">Translocation</keyword>
<dbReference type="PRINTS" id="PR00303">
    <property type="entry name" value="SECYTRNLCASE"/>
</dbReference>
<dbReference type="Proteomes" id="UP000188298">
    <property type="component" value="Chromosome"/>
</dbReference>
<keyword evidence="10" id="KW-1003">Cell membrane</keyword>
<dbReference type="SUPFAM" id="SSF103491">
    <property type="entry name" value="Preprotein translocase SecY subunit"/>
    <property type="match status" value="1"/>
</dbReference>
<feature type="transmembrane region" description="Helical" evidence="10">
    <location>
        <begin position="61"/>
        <end position="83"/>
    </location>
</feature>
<dbReference type="FunFam" id="1.10.3370.10:FF:000001">
    <property type="entry name" value="Preprotein translocase subunit SecY"/>
    <property type="match status" value="1"/>
</dbReference>
<dbReference type="InterPro" id="IPR002208">
    <property type="entry name" value="SecY/SEC61-alpha"/>
</dbReference>
<evidence type="ECO:0000256" key="7">
    <source>
        <dbReference type="ARBA" id="ARBA00023010"/>
    </source>
</evidence>
<name>A0A1Q2LGE7_9HELI</name>
<feature type="transmembrane region" description="Helical" evidence="10">
    <location>
        <begin position="136"/>
        <end position="159"/>
    </location>
</feature>
<dbReference type="GO" id="GO:0043952">
    <property type="term" value="P:protein transport by the Sec complex"/>
    <property type="evidence" value="ECO:0007669"/>
    <property type="project" value="UniProtKB-UniRule"/>
</dbReference>
<dbReference type="PIRSF" id="PIRSF004557">
    <property type="entry name" value="SecY"/>
    <property type="match status" value="1"/>
</dbReference>
<evidence type="ECO:0000256" key="6">
    <source>
        <dbReference type="ARBA" id="ARBA00022989"/>
    </source>
</evidence>
<feature type="transmembrane region" description="Helical" evidence="10">
    <location>
        <begin position="389"/>
        <end position="406"/>
    </location>
</feature>
<protein>
    <recommendedName>
        <fullName evidence="9 10">Protein translocase subunit SecY</fullName>
    </recommendedName>
</protein>
<keyword evidence="6 10" id="KW-1133">Transmembrane helix</keyword>
<dbReference type="EMBL" id="CP019645">
    <property type="protein sequence ID" value="AQQ59435.1"/>
    <property type="molecule type" value="Genomic_DNA"/>
</dbReference>